<protein>
    <submittedName>
        <fullName evidence="1">(pine wood nematode) hypothetical protein</fullName>
    </submittedName>
</protein>
<dbReference type="EMBL" id="CAJFDI010000005">
    <property type="protein sequence ID" value="CAD5233121.1"/>
    <property type="molecule type" value="Genomic_DNA"/>
</dbReference>
<evidence type="ECO:0000313" key="2">
    <source>
        <dbReference type="Proteomes" id="UP000095284"/>
    </source>
</evidence>
<gene>
    <name evidence="1" type="ORF">BXYJ_LOCUS13212</name>
</gene>
<dbReference type="Proteomes" id="UP000095284">
    <property type="component" value="Unplaced"/>
</dbReference>
<proteinExistence type="predicted"/>
<name>A0A1I7RXQ7_BURXY</name>
<evidence type="ECO:0000313" key="1">
    <source>
        <dbReference type="EMBL" id="CAD5233121.1"/>
    </source>
</evidence>
<dbReference type="Proteomes" id="UP000659654">
    <property type="component" value="Unassembled WGS sequence"/>
</dbReference>
<evidence type="ECO:0000313" key="4">
    <source>
        <dbReference type="WBParaSite" id="BXY_0552400.1"/>
    </source>
</evidence>
<reference evidence="4" key="1">
    <citation type="submission" date="2016-11" db="UniProtKB">
        <authorList>
            <consortium name="WormBaseParasite"/>
        </authorList>
    </citation>
    <scope>IDENTIFICATION</scope>
</reference>
<dbReference type="EMBL" id="CAJFCV020000005">
    <property type="protein sequence ID" value="CAG9126659.1"/>
    <property type="molecule type" value="Genomic_DNA"/>
</dbReference>
<dbReference type="Proteomes" id="UP000582659">
    <property type="component" value="Unassembled WGS sequence"/>
</dbReference>
<evidence type="ECO:0000313" key="3">
    <source>
        <dbReference type="Proteomes" id="UP000659654"/>
    </source>
</evidence>
<keyword evidence="3" id="KW-1185">Reference proteome</keyword>
<reference evidence="1" key="2">
    <citation type="submission" date="2020-09" db="EMBL/GenBank/DDBJ databases">
        <authorList>
            <person name="Kikuchi T."/>
        </authorList>
    </citation>
    <scope>NUCLEOTIDE SEQUENCE</scope>
    <source>
        <strain evidence="1">Ka4C1</strain>
    </source>
</reference>
<dbReference type="WBParaSite" id="BXY_0552400.1">
    <property type="protein sequence ID" value="BXY_0552400.1"/>
    <property type="gene ID" value="BXY_0552400"/>
</dbReference>
<organism evidence="2 4">
    <name type="scientific">Bursaphelenchus xylophilus</name>
    <name type="common">Pinewood nematode worm</name>
    <name type="synonym">Aphelenchoides xylophilus</name>
    <dbReference type="NCBI Taxonomy" id="6326"/>
    <lineage>
        <taxon>Eukaryota</taxon>
        <taxon>Metazoa</taxon>
        <taxon>Ecdysozoa</taxon>
        <taxon>Nematoda</taxon>
        <taxon>Chromadorea</taxon>
        <taxon>Rhabditida</taxon>
        <taxon>Tylenchina</taxon>
        <taxon>Tylenchomorpha</taxon>
        <taxon>Aphelenchoidea</taxon>
        <taxon>Aphelenchoididae</taxon>
        <taxon>Bursaphelenchus</taxon>
    </lineage>
</organism>
<accession>A0A1I7RXQ7</accession>
<sequence>MEKVALKPNILPYFRYYVNLIGAEGRDLRRSDVYIGGFMKKFLLTSNRLLHKFLRRSFTDCRMVLAERSCYALSPDSRRWHVDDVRTLISLHAICKTTSKVIHISREPSVMNVDNRLIQAIYNAAKLNLQLHIDESLRSRLIDQVLADNDVQMAGSSTSQPVEAVIAYGLRPMSQVSKMDEEPYSRISIRRRGNAEEQAEHLGNQLDHGHQRTEELYAVDILPHKTVSLNMEGFNFLSLLQYLPLPPLPHLRYITAGFKLLDLHPNDIPVVYGQLLSEIRTATGGCDIFLSNKTSLYSTAYKRQEPVLKRLIEAFKAFYEFSKADVKSKFEQLHCQLKIYLPTEETKCINSWLKLMNTITTCYVLETRSDKWSFQAKLKDPHAEFKASGERYSLNMMVHFSDNVVTQLHGRDFAMIE</sequence>
<dbReference type="AlphaFoldDB" id="A0A1I7RXQ7"/>